<dbReference type="EMBL" id="JAJSPL020000040">
    <property type="protein sequence ID" value="KAK7735237.1"/>
    <property type="molecule type" value="Genomic_DNA"/>
</dbReference>
<evidence type="ECO:0000256" key="2">
    <source>
        <dbReference type="ARBA" id="ARBA00023134"/>
    </source>
</evidence>
<dbReference type="InterPro" id="IPR027417">
    <property type="entry name" value="P-loop_NTPase"/>
</dbReference>
<name>A0AAN9U324_9PEZI</name>
<feature type="compositionally biased region" description="Polar residues" evidence="3">
    <location>
        <begin position="24"/>
        <end position="34"/>
    </location>
</feature>
<dbReference type="PRINTS" id="PR00449">
    <property type="entry name" value="RASTRNSFRMNG"/>
</dbReference>
<dbReference type="PROSITE" id="PS51421">
    <property type="entry name" value="RAS"/>
    <property type="match status" value="1"/>
</dbReference>
<reference evidence="4 5" key="1">
    <citation type="journal article" date="2023" name="PLoS ONE">
        <title>Cytospora paraplurivora sp. nov. isolated from orchards with fruit tree decline syndrome in Ontario, Canada.</title>
        <authorList>
            <person name="Ilyukhin E."/>
            <person name="Nguyen H.D.T."/>
            <person name="Castle A.J."/>
            <person name="Ellouze W."/>
        </authorList>
    </citation>
    <scope>NUCLEOTIDE SEQUENCE [LARGE SCALE GENOMIC DNA]</scope>
    <source>
        <strain evidence="4 5">FDS-564</strain>
    </source>
</reference>
<dbReference type="PROSITE" id="PS51420">
    <property type="entry name" value="RHO"/>
    <property type="match status" value="1"/>
</dbReference>
<dbReference type="SMART" id="SM00175">
    <property type="entry name" value="RAB"/>
    <property type="match status" value="1"/>
</dbReference>
<dbReference type="PROSITE" id="PS51419">
    <property type="entry name" value="RAB"/>
    <property type="match status" value="1"/>
</dbReference>
<dbReference type="SUPFAM" id="SSF52540">
    <property type="entry name" value="P-loop containing nucleoside triphosphate hydrolases"/>
    <property type="match status" value="1"/>
</dbReference>
<keyword evidence="2" id="KW-0342">GTP-binding</keyword>
<dbReference type="InterPro" id="IPR003578">
    <property type="entry name" value="Small_GTPase_Rho"/>
</dbReference>
<evidence type="ECO:0000256" key="1">
    <source>
        <dbReference type="ARBA" id="ARBA00022741"/>
    </source>
</evidence>
<dbReference type="GO" id="GO:0007264">
    <property type="term" value="P:small GTPase-mediated signal transduction"/>
    <property type="evidence" value="ECO:0007669"/>
    <property type="project" value="InterPro"/>
</dbReference>
<evidence type="ECO:0000256" key="3">
    <source>
        <dbReference type="SAM" id="MobiDB-lite"/>
    </source>
</evidence>
<keyword evidence="5" id="KW-1185">Reference proteome</keyword>
<evidence type="ECO:0000313" key="4">
    <source>
        <dbReference type="EMBL" id="KAK7735237.1"/>
    </source>
</evidence>
<gene>
    <name evidence="4" type="ORF">SLS53_007627</name>
</gene>
<dbReference type="Gene3D" id="3.40.50.300">
    <property type="entry name" value="P-loop containing nucleotide triphosphate hydrolases"/>
    <property type="match status" value="1"/>
</dbReference>
<organism evidence="4 5">
    <name type="scientific">Cytospora paraplurivora</name>
    <dbReference type="NCBI Taxonomy" id="2898453"/>
    <lineage>
        <taxon>Eukaryota</taxon>
        <taxon>Fungi</taxon>
        <taxon>Dikarya</taxon>
        <taxon>Ascomycota</taxon>
        <taxon>Pezizomycotina</taxon>
        <taxon>Sordariomycetes</taxon>
        <taxon>Sordariomycetidae</taxon>
        <taxon>Diaporthales</taxon>
        <taxon>Cytosporaceae</taxon>
        <taxon>Cytospora</taxon>
    </lineage>
</organism>
<protein>
    <submittedName>
        <fullName evidence="4">Uncharacterized protein</fullName>
    </submittedName>
</protein>
<evidence type="ECO:0000313" key="5">
    <source>
        <dbReference type="Proteomes" id="UP001320245"/>
    </source>
</evidence>
<sequence>MHQQGDLVQGIQSIQLGEPVPVSGGTQNENQPNKDTITITTQLGNDIEMADHQRPRSGSRPVSASKRHTVQFGEIMEELKAYLPVVNMQTHDRPEVSNVMTTHSQWRKEVNCAERLINAWNFGYNIQSTTVAEDQPPNKRQKGRLGSIRRRNRFSMVATPVLDNLQDGRKSSASAVVRNFGKASKGLLGKLTPGNFTGLQPTRPARALTPLALAPKLTTIEETHQLRVAFIGDARCGKTALIHRFTTGTFLGSQQIFNSASNPYTMQLTAPMEVDNYQATLELWDVSSHLNPIQINPLKMSFFHAVIICFDIKDEANLKSVVDKWQHEPKVFCTGAPVILLGLKADLRPAYPTLKLRFLEEEDEPTAATVGQGDLTAREIDAAAYFECSAKTGEGVVDFFESMVRIAVNGVRTRSKTTKKRKFSNFFRRN</sequence>
<dbReference type="InterPro" id="IPR001806">
    <property type="entry name" value="Small_GTPase"/>
</dbReference>
<dbReference type="Proteomes" id="UP001320245">
    <property type="component" value="Unassembled WGS sequence"/>
</dbReference>
<dbReference type="AlphaFoldDB" id="A0AAN9U324"/>
<keyword evidence="1" id="KW-0547">Nucleotide-binding</keyword>
<accession>A0AAN9U324</accession>
<dbReference type="GO" id="GO:0005525">
    <property type="term" value="F:GTP binding"/>
    <property type="evidence" value="ECO:0007669"/>
    <property type="project" value="UniProtKB-KW"/>
</dbReference>
<proteinExistence type="predicted"/>
<dbReference type="SMART" id="SM00174">
    <property type="entry name" value="RHO"/>
    <property type="match status" value="1"/>
</dbReference>
<dbReference type="GO" id="GO:0003924">
    <property type="term" value="F:GTPase activity"/>
    <property type="evidence" value="ECO:0007669"/>
    <property type="project" value="InterPro"/>
</dbReference>
<dbReference type="SMART" id="SM00173">
    <property type="entry name" value="RAS"/>
    <property type="match status" value="1"/>
</dbReference>
<feature type="region of interest" description="Disordered" evidence="3">
    <location>
        <begin position="1"/>
        <end position="34"/>
    </location>
</feature>
<comment type="caution">
    <text evidence="4">The sequence shown here is derived from an EMBL/GenBank/DDBJ whole genome shotgun (WGS) entry which is preliminary data.</text>
</comment>
<dbReference type="PANTHER" id="PTHR24072">
    <property type="entry name" value="RHO FAMILY GTPASE"/>
    <property type="match status" value="1"/>
</dbReference>
<dbReference type="Pfam" id="PF00071">
    <property type="entry name" value="Ras"/>
    <property type="match status" value="1"/>
</dbReference>